<reference evidence="2" key="1">
    <citation type="submission" date="2020-08" db="EMBL/GenBank/DDBJ databases">
        <title>Winogradskyella ouciana sp. nov., isolated from the hadal seawater of the Mariana Trench.</title>
        <authorList>
            <person name="He X."/>
        </authorList>
    </citation>
    <scope>NUCLEOTIDE SEQUENCE [LARGE SCALE GENOMIC DNA]</scope>
    <source>
        <strain evidence="2">KCTC 52348</strain>
    </source>
</reference>
<keyword evidence="1" id="KW-1133">Transmembrane helix</keyword>
<dbReference type="InterPro" id="IPR002798">
    <property type="entry name" value="SpoIIM-like"/>
</dbReference>
<dbReference type="Proteomes" id="UP000533900">
    <property type="component" value="Unassembled WGS sequence"/>
</dbReference>
<proteinExistence type="predicted"/>
<evidence type="ECO:0000313" key="3">
    <source>
        <dbReference type="Proteomes" id="UP000533900"/>
    </source>
</evidence>
<dbReference type="PANTHER" id="PTHR35337:SF1">
    <property type="entry name" value="SLR1478 PROTEIN"/>
    <property type="match status" value="1"/>
</dbReference>
<dbReference type="AlphaFoldDB" id="A0A842IWV9"/>
<gene>
    <name evidence="2" type="ORF">H7F21_11840</name>
</gene>
<feature type="transmembrane region" description="Helical" evidence="1">
    <location>
        <begin position="288"/>
        <end position="308"/>
    </location>
</feature>
<evidence type="ECO:0000313" key="2">
    <source>
        <dbReference type="EMBL" id="MBC2845787.1"/>
    </source>
</evidence>
<dbReference type="Pfam" id="PF01944">
    <property type="entry name" value="SpoIIM"/>
    <property type="match status" value="1"/>
</dbReference>
<keyword evidence="1" id="KW-0812">Transmembrane</keyword>
<protein>
    <submittedName>
        <fullName evidence="2">Stage II sporulation protein M</fullName>
    </submittedName>
</protein>
<sequence length="338" mass="38720">MREAAFVKQNKDKWIEFESILKNKTNIDPDLLSDLYIEVTDHLSYAKTFYRNSNTERYLNQLASQAHQNIYKTKKEPKNRLISFFKTEFPNMFYQHHRELLITFLVFSFFVAVGAFSAASEGDFVRSFLGDGYVNMTLENIENGDPMAVYKEQGEFNMFLGITLNNIKVALLAFGYGILFGVGTLYILMQNGIMLGSFQYFFYEQGLLWESARTIWIHGTIEISVIIIAGCAGLVMGNGMLFTGTLPRLESFKRGVINGLKILMSTIPFFIIAGFLEGFVTRHTEMPDWLAIIIIGGSLTLILFYYVFYPIQLHKRSQQIIEVQDLVETENLPQTKPI</sequence>
<keyword evidence="3" id="KW-1185">Reference proteome</keyword>
<feature type="transmembrane region" description="Helical" evidence="1">
    <location>
        <begin position="256"/>
        <end position="276"/>
    </location>
</feature>
<name>A0A842IWV9_9FLAO</name>
<organism evidence="2 3">
    <name type="scientific">Winogradskyella flava</name>
    <dbReference type="NCBI Taxonomy" id="1884876"/>
    <lineage>
        <taxon>Bacteria</taxon>
        <taxon>Pseudomonadati</taxon>
        <taxon>Bacteroidota</taxon>
        <taxon>Flavobacteriia</taxon>
        <taxon>Flavobacteriales</taxon>
        <taxon>Flavobacteriaceae</taxon>
        <taxon>Winogradskyella</taxon>
    </lineage>
</organism>
<feature type="transmembrane region" description="Helical" evidence="1">
    <location>
        <begin position="100"/>
        <end position="119"/>
    </location>
</feature>
<dbReference type="RefSeq" id="WP_185789500.1">
    <property type="nucleotide sequence ID" value="NZ_JACLCP010000003.1"/>
</dbReference>
<keyword evidence="1" id="KW-0472">Membrane</keyword>
<dbReference type="EMBL" id="JACLCP010000003">
    <property type="protein sequence ID" value="MBC2845787.1"/>
    <property type="molecule type" value="Genomic_DNA"/>
</dbReference>
<evidence type="ECO:0000256" key="1">
    <source>
        <dbReference type="SAM" id="Phobius"/>
    </source>
</evidence>
<feature type="transmembrane region" description="Helical" evidence="1">
    <location>
        <begin position="215"/>
        <end position="235"/>
    </location>
</feature>
<accession>A0A842IWV9</accession>
<comment type="caution">
    <text evidence="2">The sequence shown here is derived from an EMBL/GenBank/DDBJ whole genome shotgun (WGS) entry which is preliminary data.</text>
</comment>
<dbReference type="PANTHER" id="PTHR35337">
    <property type="entry name" value="SLR1478 PROTEIN"/>
    <property type="match status" value="1"/>
</dbReference>